<dbReference type="InterPro" id="IPR023614">
    <property type="entry name" value="Porin_dom_sf"/>
</dbReference>
<proteinExistence type="predicted"/>
<accession>A0A7C1ZET6</accession>
<gene>
    <name evidence="1" type="ORF">ENI35_04260</name>
</gene>
<comment type="caution">
    <text evidence="1">The sequence shown here is derived from an EMBL/GenBank/DDBJ whole genome shotgun (WGS) entry which is preliminary data.</text>
</comment>
<protein>
    <recommendedName>
        <fullName evidence="2">Porin</fullName>
    </recommendedName>
</protein>
<evidence type="ECO:0000313" key="1">
    <source>
        <dbReference type="EMBL" id="HEC68010.1"/>
    </source>
</evidence>
<dbReference type="Gene3D" id="2.40.160.10">
    <property type="entry name" value="Porin"/>
    <property type="match status" value="1"/>
</dbReference>
<dbReference type="Proteomes" id="UP000885738">
    <property type="component" value="Unassembled WGS sequence"/>
</dbReference>
<dbReference type="EMBL" id="DRIH01000145">
    <property type="protein sequence ID" value="HEC68010.1"/>
    <property type="molecule type" value="Genomic_DNA"/>
</dbReference>
<organism evidence="1">
    <name type="scientific">Desulfofervidus auxilii</name>
    <dbReference type="NCBI Taxonomy" id="1621989"/>
    <lineage>
        <taxon>Bacteria</taxon>
        <taxon>Pseudomonadati</taxon>
        <taxon>Thermodesulfobacteriota</taxon>
        <taxon>Candidatus Desulfofervidia</taxon>
        <taxon>Candidatus Desulfofervidales</taxon>
        <taxon>Candidatus Desulfofervidaceae</taxon>
        <taxon>Candidatus Desulfofervidus</taxon>
    </lineage>
</organism>
<reference evidence="1" key="1">
    <citation type="journal article" date="2020" name="mSystems">
        <title>Genome- and Community-Level Interaction Insights into Carbon Utilization and Element Cycling Functions of Hydrothermarchaeota in Hydrothermal Sediment.</title>
        <authorList>
            <person name="Zhou Z."/>
            <person name="Liu Y."/>
            <person name="Xu W."/>
            <person name="Pan J."/>
            <person name="Luo Z.H."/>
            <person name="Li M."/>
        </authorList>
    </citation>
    <scope>NUCLEOTIDE SEQUENCE [LARGE SCALE GENOMIC DNA]</scope>
    <source>
        <strain evidence="1">HyVt-389</strain>
    </source>
</reference>
<sequence length="406" mass="48358">MKRFFSFLFIITFFGVNLAYGYRIQVSKDTWADFVIRGQLFYFNMDKRGDEIDYRQNYFEMTEAEFYVKGQINKLVQFFTQWENYYKPHKLSGKKREDSTKAFMKETGVNLVFRPEFRIRFGRQRIPVSRYHQRSDYKKLIPTDYFYRYDIHSVFKGNVNKYLNTKETCLQIRHPGITAFGYFFNGMLEYHLGLFNQPNNKPFGTDEGGFKGVRPTVRLVFTPVWLGYKPEKSIKGTRGDSYLGKRDVFNIGIGYSREEIWDGLDNEMFAIDGFWEKRFGRENRYVPMLQCGYIYSKNTHKVDGKSEDSQFWWVAGQFLYNKFIGYGRPAIAVRFEQMNADNAYNNKDVTYNRASIFLNYFIKGYSAWLAVGVDQVWYTNGAEDYLLTKGKQRNMTDFSTYFQFRF</sequence>
<name>A0A7C1ZET6_DESA2</name>
<dbReference type="AlphaFoldDB" id="A0A7C1ZET6"/>
<evidence type="ECO:0008006" key="2">
    <source>
        <dbReference type="Google" id="ProtNLM"/>
    </source>
</evidence>